<proteinExistence type="predicted"/>
<keyword evidence="3" id="KW-1185">Reference proteome</keyword>
<evidence type="ECO:0000256" key="1">
    <source>
        <dbReference type="SAM" id="MobiDB-lite"/>
    </source>
</evidence>
<reference evidence="2 3" key="1">
    <citation type="submission" date="2013-11" db="EMBL/GenBank/DDBJ databases">
        <title>The Damaraland mole rat (Fukomys damarensis) genome and evolution of African mole rats.</title>
        <authorList>
            <person name="Gladyshev V.N."/>
            <person name="Fang X."/>
        </authorList>
    </citation>
    <scope>NUCLEOTIDE SEQUENCE [LARGE SCALE GENOMIC DNA]</scope>
    <source>
        <tissue evidence="2">Liver</tissue>
    </source>
</reference>
<evidence type="ECO:0000313" key="2">
    <source>
        <dbReference type="EMBL" id="KFO37549.1"/>
    </source>
</evidence>
<feature type="region of interest" description="Disordered" evidence="1">
    <location>
        <begin position="1"/>
        <end position="40"/>
    </location>
</feature>
<evidence type="ECO:0000313" key="3">
    <source>
        <dbReference type="Proteomes" id="UP000028990"/>
    </source>
</evidence>
<sequence length="241" mass="26324">MSEEDSIFHNRRFCCSRPTPGPPGDSQESRIPTHTPFPRGSWVPEPVPVLQALQPPCKSHDLVPWSTAMQFYLGELKSWEHLLVVVISGGEHGPGLDRKRFPDAPVLHTGLGQAGGQSRWRRLDPEGQPSPADIAGHVKGLSHGAWVALQGPSQCYETLVVIAAKDRSRTIAFALHTAPTRALGEPLPAAHPVGSKPQQLRDWAEERSCDRLADLRLCKGSSLRSGVGQFIPHCQESEPVL</sequence>
<dbReference type="EMBL" id="KN120802">
    <property type="protein sequence ID" value="KFO37549.1"/>
    <property type="molecule type" value="Genomic_DNA"/>
</dbReference>
<organism evidence="2 3">
    <name type="scientific">Fukomys damarensis</name>
    <name type="common">Damaraland mole rat</name>
    <name type="synonym">Cryptomys damarensis</name>
    <dbReference type="NCBI Taxonomy" id="885580"/>
    <lineage>
        <taxon>Eukaryota</taxon>
        <taxon>Metazoa</taxon>
        <taxon>Chordata</taxon>
        <taxon>Craniata</taxon>
        <taxon>Vertebrata</taxon>
        <taxon>Euteleostomi</taxon>
        <taxon>Mammalia</taxon>
        <taxon>Eutheria</taxon>
        <taxon>Euarchontoglires</taxon>
        <taxon>Glires</taxon>
        <taxon>Rodentia</taxon>
        <taxon>Hystricomorpha</taxon>
        <taxon>Bathyergidae</taxon>
        <taxon>Fukomys</taxon>
    </lineage>
</organism>
<dbReference type="AlphaFoldDB" id="A0A091DZJ4"/>
<name>A0A091DZJ4_FUKDA</name>
<accession>A0A091DZJ4</accession>
<protein>
    <submittedName>
        <fullName evidence="2">Uncharacterized protein</fullName>
    </submittedName>
</protein>
<dbReference type="Proteomes" id="UP000028990">
    <property type="component" value="Unassembled WGS sequence"/>
</dbReference>
<gene>
    <name evidence="2" type="ORF">H920_01034</name>
</gene>